<organism evidence="3">
    <name type="scientific">Lamprotornis superbus</name>
    <dbReference type="NCBI Taxonomy" id="245042"/>
    <lineage>
        <taxon>Eukaryota</taxon>
        <taxon>Metazoa</taxon>
        <taxon>Chordata</taxon>
        <taxon>Craniata</taxon>
        <taxon>Vertebrata</taxon>
        <taxon>Euteleostomi</taxon>
        <taxon>Archelosauria</taxon>
        <taxon>Archosauria</taxon>
        <taxon>Dinosauria</taxon>
        <taxon>Saurischia</taxon>
        <taxon>Theropoda</taxon>
        <taxon>Coelurosauria</taxon>
        <taxon>Aves</taxon>
        <taxon>Neognathae</taxon>
        <taxon>Neoaves</taxon>
        <taxon>Telluraves</taxon>
        <taxon>Australaves</taxon>
        <taxon>Passeriformes</taxon>
        <taxon>Sturnidae</taxon>
        <taxon>Lamprotornis</taxon>
    </lineage>
</organism>
<dbReference type="Proteomes" id="UP000618051">
    <property type="component" value="Unassembled WGS sequence"/>
</dbReference>
<dbReference type="InterPro" id="IPR000086">
    <property type="entry name" value="NUDIX_hydrolase_dom"/>
</dbReference>
<dbReference type="GO" id="GO:0004081">
    <property type="term" value="F:bis(5'-nucleosyl)-tetraphosphatase (asymmetrical) activity"/>
    <property type="evidence" value="ECO:0007669"/>
    <property type="project" value="TreeGrafter"/>
</dbReference>
<accession>A0A835TSM3</accession>
<feature type="domain" description="Nudix hydrolase" evidence="2">
    <location>
        <begin position="52"/>
        <end position="200"/>
    </location>
</feature>
<reference evidence="4" key="3">
    <citation type="submission" date="2022-01" db="EMBL/GenBank/DDBJ databases">
        <authorList>
            <person name="Rubenstein D.R."/>
        </authorList>
    </citation>
    <scope>NUCLEOTIDE SEQUENCE</scope>
    <source>
        <strain evidence="4">SS15</strain>
        <tissue evidence="4">Liver</tissue>
    </source>
</reference>
<evidence type="ECO:0000313" key="4">
    <source>
        <dbReference type="EMBL" id="KAI1240239.1"/>
    </source>
</evidence>
<dbReference type="EMBL" id="JADDUC010000163">
    <property type="protein sequence ID" value="KAG0116745.1"/>
    <property type="molecule type" value="Genomic_DNA"/>
</dbReference>
<comment type="caution">
    <text evidence="3">The sequence shown here is derived from an EMBL/GenBank/DDBJ whole genome shotgun (WGS) entry which is preliminary data.</text>
</comment>
<keyword evidence="1" id="KW-0378">Hydrolase</keyword>
<evidence type="ECO:0000256" key="1">
    <source>
        <dbReference type="ARBA" id="ARBA00022801"/>
    </source>
</evidence>
<evidence type="ECO:0000259" key="2">
    <source>
        <dbReference type="PROSITE" id="PS51462"/>
    </source>
</evidence>
<dbReference type="PANTHER" id="PTHR21340">
    <property type="entry name" value="DIADENOSINE 5,5-P1,P4-TETRAPHOSPHATE PYROPHOSPHOHYDROLASE MUTT"/>
    <property type="match status" value="1"/>
</dbReference>
<dbReference type="GO" id="GO:0006754">
    <property type="term" value="P:ATP biosynthetic process"/>
    <property type="evidence" value="ECO:0007669"/>
    <property type="project" value="TreeGrafter"/>
</dbReference>
<feature type="non-terminal residue" evidence="3">
    <location>
        <position position="330"/>
    </location>
</feature>
<dbReference type="Pfam" id="PF00293">
    <property type="entry name" value="NUDIX"/>
    <property type="match status" value="1"/>
</dbReference>
<gene>
    <name evidence="4" type="ORF">IHE44_0011697</name>
    <name evidence="3" type="ORF">IHE44_003719</name>
</gene>
<dbReference type="PROSITE" id="PS51462">
    <property type="entry name" value="NUDIX"/>
    <property type="match status" value="1"/>
</dbReference>
<dbReference type="AlphaFoldDB" id="A0A835TSM3"/>
<evidence type="ECO:0000313" key="5">
    <source>
        <dbReference type="Proteomes" id="UP000618051"/>
    </source>
</evidence>
<dbReference type="Gene3D" id="3.90.79.10">
    <property type="entry name" value="Nucleoside Triphosphate Pyrophosphohydrolase"/>
    <property type="match status" value="1"/>
</dbReference>
<keyword evidence="5" id="KW-1185">Reference proteome</keyword>
<dbReference type="OrthoDB" id="276276at2759"/>
<reference evidence="4 5" key="2">
    <citation type="journal article" date="2021" name="J. Hered.">
        <title>Feather Gene Expression Elucidates the Developmental Basis of Plumage Iridescence in African Starlings.</title>
        <authorList>
            <person name="Rubenstein D.R."/>
            <person name="Corvelo A."/>
            <person name="MacManes M.D."/>
            <person name="Maia R."/>
            <person name="Narzisi G."/>
            <person name="Rousaki A."/>
            <person name="Vandenabeele P."/>
            <person name="Shawkey M.D."/>
            <person name="Solomon J."/>
        </authorList>
    </citation>
    <scope>NUCLEOTIDE SEQUENCE [LARGE SCALE GENOMIC DNA]</scope>
    <source>
        <strain evidence="4">SS15</strain>
    </source>
</reference>
<name>A0A835TSM3_9PASS</name>
<proteinExistence type="predicted"/>
<reference evidence="3" key="1">
    <citation type="submission" date="2020-10" db="EMBL/GenBank/DDBJ databases">
        <title>Feather gene expression reveals the developmental basis of iridescence in African starlings.</title>
        <authorList>
            <person name="Rubenstein D.R."/>
        </authorList>
    </citation>
    <scope>NUCLEOTIDE SEQUENCE</scope>
    <source>
        <strain evidence="3">SS15</strain>
        <tissue evidence="3">Liver</tissue>
    </source>
</reference>
<dbReference type="PANTHER" id="PTHR21340:SF0">
    <property type="entry name" value="BIS(5'-NUCLEOSYL)-TETRAPHOSPHATASE [ASYMMETRICAL]"/>
    <property type="match status" value="1"/>
</dbReference>
<dbReference type="EMBL" id="JADDUC020000004">
    <property type="protein sequence ID" value="KAI1240239.1"/>
    <property type="molecule type" value="Genomic_DNA"/>
</dbReference>
<protein>
    <submittedName>
        <fullName evidence="4">Bis(5'-nucleosyl)-tetraphosphatase (Asymmetrical)</fullName>
    </submittedName>
    <submittedName>
        <fullName evidence="3">Bis(5'-nucleosyl)-tetraphosphatase [asymmetrical]</fullName>
    </submittedName>
</protein>
<sequence length="330" mass="35818">AGRKGWREGGTRREWLPPAALPLRLVKADVSHTLVPTHCRSRNSYCGWQRGMAVRACGLIIYRKLQPAPSSKVTDSIEYLLLQTSYGTHHWTPPKGHVDPGEDDLQTAFRETQEEAEIQPVKICLIFKTSLSDRAQNLIGSISLKRLPPAELVLLPRDKDLVASLLGAKVEAQALQSQVSLLAAGPCLAFPVSTGLQLDQSVLARPVCRQAPPRVQADDGARVGVPAPLLLLGVLLAAGQADAVGLVGGTDALFQPGVPYEEALSRCYCAYEFSLTLTEGWVEDTGLEQALKAAECQHEPLLRLLHGGEQCRLCSFPPYPTPSQPPQEQD</sequence>
<dbReference type="InterPro" id="IPR015797">
    <property type="entry name" value="NUDIX_hydrolase-like_dom_sf"/>
</dbReference>
<evidence type="ECO:0000313" key="3">
    <source>
        <dbReference type="EMBL" id="KAG0116745.1"/>
    </source>
</evidence>
<dbReference type="GO" id="GO:0006167">
    <property type="term" value="P:AMP biosynthetic process"/>
    <property type="evidence" value="ECO:0007669"/>
    <property type="project" value="TreeGrafter"/>
</dbReference>
<dbReference type="InterPro" id="IPR051325">
    <property type="entry name" value="Nudix_hydrolase_domain"/>
</dbReference>
<dbReference type="SUPFAM" id="SSF55811">
    <property type="entry name" value="Nudix"/>
    <property type="match status" value="1"/>
</dbReference>